<sequence>MLFLANNAIAKYVRVYILQVPIPKVPPFVLGIILNNSENVSDVYEIHKQVLELAAHFKIHILSIGADGVSVEIKAQKNIMQINTETKLEFNDKLYIFI</sequence>
<proteinExistence type="predicted"/>
<protein>
    <submittedName>
        <fullName evidence="1">Uncharacterized protein</fullName>
    </submittedName>
</protein>
<dbReference type="AlphaFoldDB" id="A0A2N0NCA3"/>
<reference evidence="1 2" key="1">
    <citation type="submission" date="2016-04" db="EMBL/GenBank/DDBJ databases">
        <title>Genome analyses suggest a sexual origin of heterokaryosis in a supposedly ancient asexual fungus.</title>
        <authorList>
            <person name="Ropars J."/>
            <person name="Sedzielewska K."/>
            <person name="Noel J."/>
            <person name="Charron P."/>
            <person name="Farinelli L."/>
            <person name="Marton T."/>
            <person name="Kruger M."/>
            <person name="Pelin A."/>
            <person name="Brachmann A."/>
            <person name="Corradi N."/>
        </authorList>
    </citation>
    <scope>NUCLEOTIDE SEQUENCE [LARGE SCALE GENOMIC DNA]</scope>
    <source>
        <strain evidence="1 2">A5</strain>
    </source>
</reference>
<gene>
    <name evidence="1" type="ORF">RhiirA5_445777</name>
</gene>
<dbReference type="Proteomes" id="UP000232722">
    <property type="component" value="Unassembled WGS sequence"/>
</dbReference>
<accession>A0A2N0NCA3</accession>
<dbReference type="EMBL" id="LLXJ01012089">
    <property type="protein sequence ID" value="PKB92159.1"/>
    <property type="molecule type" value="Genomic_DNA"/>
</dbReference>
<comment type="caution">
    <text evidence="1">The sequence shown here is derived from an EMBL/GenBank/DDBJ whole genome shotgun (WGS) entry which is preliminary data.</text>
</comment>
<reference evidence="1 2" key="2">
    <citation type="submission" date="2017-09" db="EMBL/GenBank/DDBJ databases">
        <title>Extensive intraspecific genome diversity in a model arbuscular mycorrhizal fungus.</title>
        <authorList>
            <person name="Chen E.C."/>
            <person name="Morin E."/>
            <person name="Beaudet D."/>
            <person name="Noel J."/>
            <person name="Ndikumana S."/>
            <person name="Charron P."/>
            <person name="St-Onge C."/>
            <person name="Giorgi J."/>
            <person name="Grigoriev I.V."/>
            <person name="Roux C."/>
            <person name="Martin F.M."/>
            <person name="Corradi N."/>
        </authorList>
    </citation>
    <scope>NUCLEOTIDE SEQUENCE [LARGE SCALE GENOMIC DNA]</scope>
    <source>
        <strain evidence="1 2">A5</strain>
    </source>
</reference>
<evidence type="ECO:0000313" key="2">
    <source>
        <dbReference type="Proteomes" id="UP000232722"/>
    </source>
</evidence>
<evidence type="ECO:0000313" key="1">
    <source>
        <dbReference type="EMBL" id="PKB92159.1"/>
    </source>
</evidence>
<organism evidence="1 2">
    <name type="scientific">Rhizophagus irregularis</name>
    <dbReference type="NCBI Taxonomy" id="588596"/>
    <lineage>
        <taxon>Eukaryota</taxon>
        <taxon>Fungi</taxon>
        <taxon>Fungi incertae sedis</taxon>
        <taxon>Mucoromycota</taxon>
        <taxon>Glomeromycotina</taxon>
        <taxon>Glomeromycetes</taxon>
        <taxon>Glomerales</taxon>
        <taxon>Glomeraceae</taxon>
        <taxon>Rhizophagus</taxon>
    </lineage>
</organism>
<name>A0A2N0NCA3_9GLOM</name>